<feature type="domain" description="Gp5/Type VI secretion system Vgr protein OB-fold" evidence="1">
    <location>
        <begin position="402"/>
        <end position="444"/>
    </location>
</feature>
<dbReference type="Proteomes" id="UP001515683">
    <property type="component" value="Unassembled WGS sequence"/>
</dbReference>
<dbReference type="Pfam" id="PF05954">
    <property type="entry name" value="Phage_GPD"/>
    <property type="match status" value="1"/>
</dbReference>
<comment type="caution">
    <text evidence="2">The sequence shown here is derived from an EMBL/GenBank/DDBJ whole genome shotgun (WGS) entry which is preliminary data.</text>
</comment>
<evidence type="ECO:0000313" key="3">
    <source>
        <dbReference type="Proteomes" id="UP001515683"/>
    </source>
</evidence>
<gene>
    <name evidence="2" type="ORF">F3J40_02820</name>
</gene>
<dbReference type="Gene3D" id="2.40.50.230">
    <property type="entry name" value="Gp5 N-terminal domain"/>
    <property type="match status" value="1"/>
</dbReference>
<organism evidence="2 3">
    <name type="scientific">Candidatus Pantoea multigeneris</name>
    <dbReference type="NCBI Taxonomy" id="2608357"/>
    <lineage>
        <taxon>Bacteria</taxon>
        <taxon>Pseudomonadati</taxon>
        <taxon>Pseudomonadota</taxon>
        <taxon>Gammaproteobacteria</taxon>
        <taxon>Enterobacterales</taxon>
        <taxon>Erwiniaceae</taxon>
        <taxon>Pantoea</taxon>
    </lineage>
</organism>
<keyword evidence="3" id="KW-1185">Reference proteome</keyword>
<dbReference type="EMBL" id="VWXF01000001">
    <property type="protein sequence ID" value="NIF20551.1"/>
    <property type="molecule type" value="Genomic_DNA"/>
</dbReference>
<accession>A0ABX0R563</accession>
<dbReference type="RefSeq" id="WP_167012501.1">
    <property type="nucleotide sequence ID" value="NZ_VWXF01000001.1"/>
</dbReference>
<dbReference type="SUPFAM" id="SSF69255">
    <property type="entry name" value="gp5 N-terminal domain-like"/>
    <property type="match status" value="1"/>
</dbReference>
<evidence type="ECO:0000259" key="1">
    <source>
        <dbReference type="Pfam" id="PF04717"/>
    </source>
</evidence>
<sequence>MANYQLTVSVAGKVLVEPTKKASALKGFRLVELTTINRLNEVSTAKLVLQCPKPGKVPNPEVEAELASFLPGAVATIMVGKTALFTGRLTRTQLSMDDKSRTLELHLSHALQLLKSTYQSQVWPMMTDEAILRLILTQHGIVAGKVEGMKISHPQMIQFNCSDWRYVQTRLNACGLMLATNGLGVVSAIKPLAAAPVVRFVPGKEGLRRLTITHSNEQLAQGINVGGWNVPTQKLLPGAGLPAMLGLMAYDAKLVKPLNTAIWQQGYNMLDPGEAVELATARLQMNHLSAVSAELAIHGDASIEPGNSVLLAGFGTASDGTALVMGVRHRFSAATQGLEDWETLLEIGSEYAPPITHERVPRAPGLHVGVIGVNPSGPLPADNTLAIDIPALQLSKPTPIRARLSSPYAGKGHGFSFYPQQGDEVVVAFIDEDPCYPVILGSMHSTLNQTPFLTPADGVGIVHTNSEKQLKQSLMLSPTTGITLQQELAGVKSALVLNKGEATLDVDTNATIKAKVNIKLDATAKTEVAGKAGVDVKGALVSLKQG</sequence>
<name>A0ABX0R563_9GAMM</name>
<dbReference type="InterPro" id="IPR006531">
    <property type="entry name" value="Gp5/Vgr_OB"/>
</dbReference>
<dbReference type="SUPFAM" id="SSF69279">
    <property type="entry name" value="Phage tail proteins"/>
    <property type="match status" value="1"/>
</dbReference>
<proteinExistence type="predicted"/>
<protein>
    <recommendedName>
        <fullName evidence="1">Gp5/Type VI secretion system Vgr protein OB-fold domain-containing protein</fullName>
    </recommendedName>
</protein>
<evidence type="ECO:0000313" key="2">
    <source>
        <dbReference type="EMBL" id="NIF20551.1"/>
    </source>
</evidence>
<dbReference type="InterPro" id="IPR037026">
    <property type="entry name" value="Vgr_OB-fold_dom_sf"/>
</dbReference>
<reference evidence="2 3" key="1">
    <citation type="journal article" date="2019" name="bioRxiv">
        <title>Bacteria contribute to plant secondary compound degradation in a generalist herbivore system.</title>
        <authorList>
            <person name="Francoeur C.B."/>
            <person name="Khadempour L."/>
            <person name="Moreira-Soto R.D."/>
            <person name="Gotting K."/>
            <person name="Book A.J."/>
            <person name="Pinto-Tomas A.A."/>
            <person name="Keefover-Ring K."/>
            <person name="Currie C.R."/>
        </authorList>
    </citation>
    <scope>NUCLEOTIDE SEQUENCE [LARGE SCALE GENOMIC DNA]</scope>
    <source>
        <strain evidence="2">Acro-835</strain>
    </source>
</reference>
<dbReference type="Pfam" id="PF04717">
    <property type="entry name" value="Phage_base_V"/>
    <property type="match status" value="1"/>
</dbReference>